<reference evidence="2" key="1">
    <citation type="submission" date="2021-03" db="EMBL/GenBank/DDBJ databases">
        <authorList>
            <person name="Bekaert M."/>
        </authorList>
    </citation>
    <scope>NUCLEOTIDE SEQUENCE</scope>
</reference>
<dbReference type="GO" id="GO:0046872">
    <property type="term" value="F:metal ion binding"/>
    <property type="evidence" value="ECO:0007669"/>
    <property type="project" value="UniProtKB-KW"/>
</dbReference>
<sequence length="381" mass="43583">MDRLGPIRGKLKSRNSPCKRKYQPYTRALRKEVNRVYDQIYAIVYGHCIGDAIGLLTENLTKEEAKKKYKEVHNKLEYVHKKILPDVHRRKWTIGDWTEESDHMLLILQSILSKNGEVDPLDFSRKLMEWNEKGFPELNDVCGLGTCPQVKSVISHPQFSEEPKKAAEIVWRDSRNKSATNAAVARTSVLGFHHYNNFGQVIKHTLDICNTTHSDPRCHASCVAVTTVMSLLLQRNERHIKKDGSYNLTGVTEEAFRYASPLLSSYDQVKELKKYMFCETLKALELDEQCKSNYTYKTLGAAMWGLRQKDFRQAIQDIVMEGGDADANAAVAGALLGCKLGIQAIPRTWIDQLGNRLWLDNLLDRYFDILEGRRTTKETTL</sequence>
<evidence type="ECO:0000313" key="3">
    <source>
        <dbReference type="Proteomes" id="UP000683360"/>
    </source>
</evidence>
<feature type="binding site" evidence="1">
    <location>
        <position position="96"/>
    </location>
    <ligand>
        <name>Mg(2+)</name>
        <dbReference type="ChEBI" id="CHEBI:18420"/>
        <label>1</label>
    </ligand>
</feature>
<dbReference type="PANTHER" id="PTHR16222:SF40">
    <property type="entry name" value="ADP-RIBOSYLGLYCOHYDROLASE"/>
    <property type="match status" value="1"/>
</dbReference>
<keyword evidence="3" id="KW-1185">Reference proteome</keyword>
<comment type="cofactor">
    <cofactor evidence="1">
        <name>Mg(2+)</name>
        <dbReference type="ChEBI" id="CHEBI:18420"/>
    </cofactor>
    <text evidence="1">Binds 2 magnesium ions per subunit.</text>
</comment>
<dbReference type="PANTHER" id="PTHR16222">
    <property type="entry name" value="ADP-RIBOSYLGLYCOHYDROLASE"/>
    <property type="match status" value="1"/>
</dbReference>
<dbReference type="AlphaFoldDB" id="A0A8S3U8P6"/>
<dbReference type="EMBL" id="CAJPWZ010002631">
    <property type="protein sequence ID" value="CAG2242123.1"/>
    <property type="molecule type" value="Genomic_DNA"/>
</dbReference>
<proteinExistence type="predicted"/>
<accession>A0A8S3U8P6</accession>
<dbReference type="OrthoDB" id="2021138at2759"/>
<evidence type="ECO:0000256" key="1">
    <source>
        <dbReference type="PIRSR" id="PIRSR605502-1"/>
    </source>
</evidence>
<dbReference type="SUPFAM" id="SSF101478">
    <property type="entry name" value="ADP-ribosylglycohydrolase"/>
    <property type="match status" value="1"/>
</dbReference>
<feature type="binding site" evidence="1">
    <location>
        <position position="324"/>
    </location>
    <ligand>
        <name>Mg(2+)</name>
        <dbReference type="ChEBI" id="CHEBI:18420"/>
        <label>1</label>
    </ligand>
</feature>
<dbReference type="InterPro" id="IPR050792">
    <property type="entry name" value="ADP-ribosylglycohydrolase"/>
</dbReference>
<gene>
    <name evidence="2" type="ORF">MEDL_54318</name>
</gene>
<evidence type="ECO:0000313" key="2">
    <source>
        <dbReference type="EMBL" id="CAG2242123.1"/>
    </source>
</evidence>
<dbReference type="InterPro" id="IPR005502">
    <property type="entry name" value="Ribosyl_crysJ1"/>
</dbReference>
<dbReference type="Gene3D" id="1.10.4080.10">
    <property type="entry name" value="ADP-ribosylation/Crystallin J1"/>
    <property type="match status" value="1"/>
</dbReference>
<dbReference type="Proteomes" id="UP000683360">
    <property type="component" value="Unassembled WGS sequence"/>
</dbReference>
<comment type="caution">
    <text evidence="2">The sequence shown here is derived from an EMBL/GenBank/DDBJ whole genome shotgun (WGS) entry which is preliminary data.</text>
</comment>
<dbReference type="Pfam" id="PF03747">
    <property type="entry name" value="ADP_ribosyl_GH"/>
    <property type="match status" value="1"/>
</dbReference>
<feature type="binding site" evidence="1">
    <location>
        <position position="326"/>
    </location>
    <ligand>
        <name>Mg(2+)</name>
        <dbReference type="ChEBI" id="CHEBI:18420"/>
        <label>1</label>
    </ligand>
</feature>
<name>A0A8S3U8P6_MYTED</name>
<dbReference type="InterPro" id="IPR036705">
    <property type="entry name" value="Ribosyl_crysJ1_sf"/>
</dbReference>
<protein>
    <submittedName>
        <fullName evidence="2">Uncharacterized protein</fullName>
    </submittedName>
</protein>
<keyword evidence="1" id="KW-0479">Metal-binding</keyword>
<organism evidence="2 3">
    <name type="scientific">Mytilus edulis</name>
    <name type="common">Blue mussel</name>
    <dbReference type="NCBI Taxonomy" id="6550"/>
    <lineage>
        <taxon>Eukaryota</taxon>
        <taxon>Metazoa</taxon>
        <taxon>Spiralia</taxon>
        <taxon>Lophotrochozoa</taxon>
        <taxon>Mollusca</taxon>
        <taxon>Bivalvia</taxon>
        <taxon>Autobranchia</taxon>
        <taxon>Pteriomorphia</taxon>
        <taxon>Mytilida</taxon>
        <taxon>Mytiloidea</taxon>
        <taxon>Mytilidae</taxon>
        <taxon>Mytilinae</taxon>
        <taxon>Mytilus</taxon>
    </lineage>
</organism>
<keyword evidence="1" id="KW-0460">Magnesium</keyword>
<feature type="binding site" evidence="1">
    <location>
        <position position="93"/>
    </location>
    <ligand>
        <name>Mg(2+)</name>
        <dbReference type="ChEBI" id="CHEBI:18420"/>
        <label>1</label>
    </ligand>
</feature>